<dbReference type="RefSeq" id="WP_143017209.1">
    <property type="nucleotide sequence ID" value="NZ_FNFO01000003.1"/>
</dbReference>
<accession>A0A1G9ECV9</accession>
<feature type="signal peptide" evidence="1">
    <location>
        <begin position="1"/>
        <end position="17"/>
    </location>
</feature>
<dbReference type="Proteomes" id="UP000198510">
    <property type="component" value="Unassembled WGS sequence"/>
</dbReference>
<feature type="chain" id="PRO_5011724532" description="Right handed beta helix region" evidence="1">
    <location>
        <begin position="18"/>
        <end position="487"/>
    </location>
</feature>
<sequence length="487" mass="54113">MKTTFSCLAVLLFLVWACEPIDEVITTDPSDQLSFSADTLRFDTVFTDIKTATRRLRIYNPHRKAIKIDAVSLANPEGPFTLVVNGRSGPVVDNIVVRGGDSLLVLIEATIDAQDQDNPFVIEDKLVVQSNGNQQQVMLEAWGQDAYYLRNVALACSGEAITWTKDRPYVLFEGVLVPPGCTLNVEAGTRLYMHSTAVLVVQGTLHINGTPSEVVRITSTRDFTGAESKDPYLNQPNQWGGIIFVNGSTDNRIDFTDIKNGERFQVGLPDVEGPVDLQISNSLIANMASNTFWCYKPTSLVAYNNLFINGGERLLAALGGTYYFAHNTFAYNTNLRTIRRTAAVVISDLYSYYNEEGQEIEAQVPYSFFFVNNIVSGRNEEEFQMGLSTPESQAEIHNNVISLRDASKLPLEDFASANRLISWELDFANPIEYDFRLDTLDTDSPARQYGADLTTFSLPGVRTSDLRRDFLNGPRSLTTPNVGAIEE</sequence>
<evidence type="ECO:0000313" key="3">
    <source>
        <dbReference type="Proteomes" id="UP000198510"/>
    </source>
</evidence>
<dbReference type="STRING" id="1075417.SAMN05421823_103424"/>
<proteinExistence type="predicted"/>
<dbReference type="InterPro" id="IPR012334">
    <property type="entry name" value="Pectin_lyas_fold"/>
</dbReference>
<keyword evidence="3" id="KW-1185">Reference proteome</keyword>
<evidence type="ECO:0008006" key="4">
    <source>
        <dbReference type="Google" id="ProtNLM"/>
    </source>
</evidence>
<dbReference type="EMBL" id="FNFO01000003">
    <property type="protein sequence ID" value="SDK73875.1"/>
    <property type="molecule type" value="Genomic_DNA"/>
</dbReference>
<name>A0A1G9ECV9_9BACT</name>
<gene>
    <name evidence="2" type="ORF">SAMN05421823_103424</name>
</gene>
<evidence type="ECO:0000256" key="1">
    <source>
        <dbReference type="SAM" id="SignalP"/>
    </source>
</evidence>
<dbReference type="InterPro" id="IPR011050">
    <property type="entry name" value="Pectin_lyase_fold/virulence"/>
</dbReference>
<dbReference type="Gene3D" id="2.160.20.10">
    <property type="entry name" value="Single-stranded right-handed beta-helix, Pectin lyase-like"/>
    <property type="match status" value="1"/>
</dbReference>
<dbReference type="SUPFAM" id="SSF51126">
    <property type="entry name" value="Pectin lyase-like"/>
    <property type="match status" value="1"/>
</dbReference>
<dbReference type="AlphaFoldDB" id="A0A1G9ECV9"/>
<organism evidence="2 3">
    <name type="scientific">Catalinimonas alkaloidigena</name>
    <dbReference type="NCBI Taxonomy" id="1075417"/>
    <lineage>
        <taxon>Bacteria</taxon>
        <taxon>Pseudomonadati</taxon>
        <taxon>Bacteroidota</taxon>
        <taxon>Cytophagia</taxon>
        <taxon>Cytophagales</taxon>
        <taxon>Catalimonadaceae</taxon>
        <taxon>Catalinimonas</taxon>
    </lineage>
</organism>
<keyword evidence="1" id="KW-0732">Signal</keyword>
<evidence type="ECO:0000313" key="2">
    <source>
        <dbReference type="EMBL" id="SDK73875.1"/>
    </source>
</evidence>
<reference evidence="2 3" key="1">
    <citation type="submission" date="2016-10" db="EMBL/GenBank/DDBJ databases">
        <authorList>
            <person name="de Groot N.N."/>
        </authorList>
    </citation>
    <scope>NUCLEOTIDE SEQUENCE [LARGE SCALE GENOMIC DNA]</scope>
    <source>
        <strain evidence="2 3">DSM 25186</strain>
    </source>
</reference>
<protein>
    <recommendedName>
        <fullName evidence="4">Right handed beta helix region</fullName>
    </recommendedName>
</protein>
<dbReference type="OrthoDB" id="1111178at2"/>